<keyword evidence="2" id="KW-0472">Membrane</keyword>
<evidence type="ECO:0000256" key="1">
    <source>
        <dbReference type="SAM" id="MobiDB-lite"/>
    </source>
</evidence>
<keyword evidence="2" id="KW-1133">Transmembrane helix</keyword>
<proteinExistence type="predicted"/>
<dbReference type="InterPro" id="IPR043924">
    <property type="entry name" value="DUF5775"/>
</dbReference>
<feature type="compositionally biased region" description="Acidic residues" evidence="1">
    <location>
        <begin position="76"/>
        <end position="90"/>
    </location>
</feature>
<dbReference type="Pfam" id="PF19084">
    <property type="entry name" value="DUF5775"/>
    <property type="match status" value="1"/>
</dbReference>
<protein>
    <submittedName>
        <fullName evidence="3">Uncharacterized protein</fullName>
    </submittedName>
</protein>
<feature type="transmembrane region" description="Helical" evidence="2">
    <location>
        <begin position="6"/>
        <end position="26"/>
    </location>
</feature>
<dbReference type="EMBL" id="MK522038">
    <property type="protein sequence ID" value="QOR60483.1"/>
    <property type="molecule type" value="Genomic_DNA"/>
</dbReference>
<sequence>MLTFDRDTAIIVAIVVCVAATVYMYLELKNTKEEMEGVKGVNGKITSFLSNIRPIPAPQSVQVPENNDVNQTQVEQGDDEISESEEESSE</sequence>
<evidence type="ECO:0000256" key="2">
    <source>
        <dbReference type="SAM" id="Phobius"/>
    </source>
</evidence>
<reference evidence="3" key="1">
    <citation type="submission" date="2019-02" db="EMBL/GenBank/DDBJ databases">
        <authorList>
            <person name="Bachy C."/>
            <person name="Yung C.-M."/>
            <person name="Roux S."/>
            <person name="Sullivan M.B."/>
            <person name="Worden A.Z."/>
        </authorList>
    </citation>
    <scope>NUCLEOTIDE SEQUENCE</scope>
    <source>
        <strain evidence="3">BII-V2</strain>
    </source>
</reference>
<keyword evidence="2" id="KW-0812">Transmembrane</keyword>
<evidence type="ECO:0000313" key="3">
    <source>
        <dbReference type="EMBL" id="QOR60483.1"/>
    </source>
</evidence>
<name>A0A7S6SXM1_9PHYC</name>
<accession>A0A7S6SXM1</accession>
<feature type="compositionally biased region" description="Polar residues" evidence="1">
    <location>
        <begin position="59"/>
        <end position="75"/>
    </location>
</feature>
<feature type="region of interest" description="Disordered" evidence="1">
    <location>
        <begin position="56"/>
        <end position="90"/>
    </location>
</feature>
<organism evidence="3">
    <name type="scientific">Bathycoccus sp. RCC716 virus 2</name>
    <dbReference type="NCBI Taxonomy" id="2530039"/>
    <lineage>
        <taxon>Viruses</taxon>
        <taxon>Varidnaviria</taxon>
        <taxon>Bamfordvirae</taxon>
        <taxon>Nucleocytoviricota</taxon>
        <taxon>Megaviricetes</taxon>
        <taxon>Algavirales</taxon>
        <taxon>Phycodnaviridae</taxon>
        <taxon>Prasinovirus</taxon>
    </lineage>
</organism>